<dbReference type="SMART" id="SM00471">
    <property type="entry name" value="HDc"/>
    <property type="match status" value="1"/>
</dbReference>
<gene>
    <name evidence="2" type="ORF">CYMTET_35080</name>
</gene>
<organism evidence="2 3">
    <name type="scientific">Cymbomonas tetramitiformis</name>
    <dbReference type="NCBI Taxonomy" id="36881"/>
    <lineage>
        <taxon>Eukaryota</taxon>
        <taxon>Viridiplantae</taxon>
        <taxon>Chlorophyta</taxon>
        <taxon>Pyramimonadophyceae</taxon>
        <taxon>Pyramimonadales</taxon>
        <taxon>Pyramimonadaceae</taxon>
        <taxon>Cymbomonas</taxon>
    </lineage>
</organism>
<dbReference type="PROSITE" id="PS51831">
    <property type="entry name" value="HD"/>
    <property type="match status" value="1"/>
</dbReference>
<dbReference type="Gene3D" id="1.10.3210.10">
    <property type="entry name" value="Hypothetical protein af1432"/>
    <property type="match status" value="1"/>
</dbReference>
<dbReference type="PANTHER" id="PTHR40202">
    <property type="match status" value="1"/>
</dbReference>
<dbReference type="CDD" id="cd00077">
    <property type="entry name" value="HDc"/>
    <property type="match status" value="1"/>
</dbReference>
<name>A0AAE0F9S9_9CHLO</name>
<dbReference type="InterPro" id="IPR052567">
    <property type="entry name" value="OP_Dioxygenase"/>
</dbReference>
<dbReference type="Pfam" id="PF01966">
    <property type="entry name" value="HD"/>
    <property type="match status" value="1"/>
</dbReference>
<reference evidence="2 3" key="1">
    <citation type="journal article" date="2015" name="Genome Biol. Evol.">
        <title>Comparative Genomics of a Bacterivorous Green Alga Reveals Evolutionary Causalities and Consequences of Phago-Mixotrophic Mode of Nutrition.</title>
        <authorList>
            <person name="Burns J.A."/>
            <person name="Paasch A."/>
            <person name="Narechania A."/>
            <person name="Kim E."/>
        </authorList>
    </citation>
    <scope>NUCLEOTIDE SEQUENCE [LARGE SCALE GENOMIC DNA]</scope>
    <source>
        <strain evidence="2 3">PLY_AMNH</strain>
    </source>
</reference>
<dbReference type="InterPro" id="IPR003607">
    <property type="entry name" value="HD/PDEase_dom"/>
</dbReference>
<evidence type="ECO:0000313" key="3">
    <source>
        <dbReference type="Proteomes" id="UP001190700"/>
    </source>
</evidence>
<accession>A0AAE0F9S9</accession>
<proteinExistence type="predicted"/>
<dbReference type="NCBIfam" id="TIGR00277">
    <property type="entry name" value="HDIG"/>
    <property type="match status" value="1"/>
</dbReference>
<evidence type="ECO:0000259" key="1">
    <source>
        <dbReference type="PROSITE" id="PS51831"/>
    </source>
</evidence>
<dbReference type="InterPro" id="IPR006674">
    <property type="entry name" value="HD_domain"/>
</dbReference>
<dbReference type="Proteomes" id="UP001190700">
    <property type="component" value="Unassembled WGS sequence"/>
</dbReference>
<comment type="caution">
    <text evidence="2">The sequence shown here is derived from an EMBL/GenBank/DDBJ whole genome shotgun (WGS) entry which is preliminary data.</text>
</comment>
<feature type="domain" description="HD" evidence="1">
    <location>
        <begin position="36"/>
        <end position="157"/>
    </location>
</feature>
<evidence type="ECO:0000313" key="2">
    <source>
        <dbReference type="EMBL" id="KAK3255757.1"/>
    </source>
</evidence>
<dbReference type="SUPFAM" id="SSF109604">
    <property type="entry name" value="HD-domain/PDEase-like"/>
    <property type="match status" value="1"/>
</dbReference>
<protein>
    <recommendedName>
        <fullName evidence="1">HD domain-containing protein</fullName>
    </recommendedName>
</protein>
<dbReference type="PANTHER" id="PTHR40202:SF1">
    <property type="entry name" value="HD DOMAIN-CONTAINING PROTEIN"/>
    <property type="match status" value="1"/>
</dbReference>
<sequence length="390" mass="42725">MSKTSSESIAARNALRLVDAFHQCGTADYIGEPVSIIEHSLQAANQAATAGFDTETVLGALLHDVGHVLGLESGTEPGMEGCGTMDHEGVGAAFVEKLGFSSKVVTLVKKHVSAKRYLCYKYPDYYDKLTEASKTTLRYQGGVMDSIEAQAYEQDPLCYTYIKMREWDEKAKIPGLEVPGLETYIPLVEANIRATLGTSVDNMQHEYWLSSEQVNFFSDRHTLHIRNALRESEIASLSKWAEAIRAWPSAEGAHSQHWCIDSQPKVIAHVENFLQGHTGMAELCAGKVASIIEQLLDRPADLILGKDRLQFKNGTAPYFPECTDAHAVAIIAIDDIEMCVPSNVGGSSVKVALDPGHVLVVRHGESFPAIVSADCSQRSERQCAILLLYK</sequence>
<keyword evidence="3" id="KW-1185">Reference proteome</keyword>
<dbReference type="AlphaFoldDB" id="A0AAE0F9S9"/>
<dbReference type="InterPro" id="IPR006675">
    <property type="entry name" value="HDIG_dom"/>
</dbReference>
<dbReference type="SUPFAM" id="SSF51197">
    <property type="entry name" value="Clavaminate synthase-like"/>
    <property type="match status" value="1"/>
</dbReference>
<dbReference type="EMBL" id="LGRX02022306">
    <property type="protein sequence ID" value="KAK3255757.1"/>
    <property type="molecule type" value="Genomic_DNA"/>
</dbReference>